<dbReference type="AlphaFoldDB" id="A0A1D1W7W6"/>
<organism evidence="2 3">
    <name type="scientific">Ramazzottius varieornatus</name>
    <name type="common">Water bear</name>
    <name type="synonym">Tardigrade</name>
    <dbReference type="NCBI Taxonomy" id="947166"/>
    <lineage>
        <taxon>Eukaryota</taxon>
        <taxon>Metazoa</taxon>
        <taxon>Ecdysozoa</taxon>
        <taxon>Tardigrada</taxon>
        <taxon>Eutardigrada</taxon>
        <taxon>Parachela</taxon>
        <taxon>Hypsibioidea</taxon>
        <taxon>Ramazzottiidae</taxon>
        <taxon>Ramazzottius</taxon>
    </lineage>
</organism>
<feature type="chain" id="PRO_5008899311" evidence="1">
    <location>
        <begin position="28"/>
        <end position="284"/>
    </location>
</feature>
<reference evidence="2 3" key="1">
    <citation type="journal article" date="2016" name="Nat. Commun.">
        <title>Extremotolerant tardigrade genome and improved radiotolerance of human cultured cells by tardigrade-unique protein.</title>
        <authorList>
            <person name="Hashimoto T."/>
            <person name="Horikawa D.D."/>
            <person name="Saito Y."/>
            <person name="Kuwahara H."/>
            <person name="Kozuka-Hata H."/>
            <person name="Shin-I T."/>
            <person name="Minakuchi Y."/>
            <person name="Ohishi K."/>
            <person name="Motoyama A."/>
            <person name="Aizu T."/>
            <person name="Enomoto A."/>
            <person name="Kondo K."/>
            <person name="Tanaka S."/>
            <person name="Hara Y."/>
            <person name="Koshikawa S."/>
            <person name="Sagara H."/>
            <person name="Miura T."/>
            <person name="Yokobori S."/>
            <person name="Miyagawa K."/>
            <person name="Suzuki Y."/>
            <person name="Kubo T."/>
            <person name="Oyama M."/>
            <person name="Kohara Y."/>
            <person name="Fujiyama A."/>
            <person name="Arakawa K."/>
            <person name="Katayama T."/>
            <person name="Toyoda A."/>
            <person name="Kunieda T."/>
        </authorList>
    </citation>
    <scope>NUCLEOTIDE SEQUENCE [LARGE SCALE GENOMIC DNA]</scope>
    <source>
        <strain evidence="2 3">YOKOZUNA-1</strain>
    </source>
</reference>
<comment type="caution">
    <text evidence="2">The sequence shown here is derived from an EMBL/GenBank/DDBJ whole genome shotgun (WGS) entry which is preliminary data.</text>
</comment>
<feature type="signal peptide" evidence="1">
    <location>
        <begin position="1"/>
        <end position="27"/>
    </location>
</feature>
<dbReference type="EMBL" id="BDGG01000014">
    <property type="protein sequence ID" value="GAV07179.1"/>
    <property type="molecule type" value="Genomic_DNA"/>
</dbReference>
<gene>
    <name evidence="2" type="primary">RvY_17052-1</name>
    <name evidence="2" type="synonym">RvY_17052.1</name>
    <name evidence="2" type="ORF">RvY_17052</name>
</gene>
<evidence type="ECO:0000256" key="1">
    <source>
        <dbReference type="SAM" id="SignalP"/>
    </source>
</evidence>
<evidence type="ECO:0000313" key="3">
    <source>
        <dbReference type="Proteomes" id="UP000186922"/>
    </source>
</evidence>
<keyword evidence="1" id="KW-0732">Signal</keyword>
<evidence type="ECO:0000313" key="2">
    <source>
        <dbReference type="EMBL" id="GAV07179.1"/>
    </source>
</evidence>
<name>A0A1D1W7W6_RAMVA</name>
<protein>
    <submittedName>
        <fullName evidence="2">Uncharacterized protein</fullName>
    </submittedName>
</protein>
<dbReference type="Proteomes" id="UP000186922">
    <property type="component" value="Unassembled WGS sequence"/>
</dbReference>
<proteinExistence type="predicted"/>
<keyword evidence="3" id="KW-1185">Reference proteome</keyword>
<accession>A0A1D1W7W6</accession>
<sequence>MTRMTGSARRNLLLVGIWTLLVQSVFCQYGGSRYGSSYGSAAPPSYSNPTTNNAVTGNANNQLVNFPLIQLPVTLGNINNAGNAAGATGATGTQTNVTNFLATLPGSPVSTGLYPFSFQNGAGFSGPIRNAFNERTGNQHVINIYRTNPLNLADSTAVGIAAFNGPLVPYLALFPTSTQATVAPAATATGLGNNAGLAANSGVYFAANAGNIAGLGVAGLGLQVPGTAPNVRVVPGASYAYATGGNTGGNTATTTASTNTNSNYGYGASNNYVSSGSHGGYGRR</sequence>